<evidence type="ECO:0000256" key="1">
    <source>
        <dbReference type="ARBA" id="ARBA00006596"/>
    </source>
</evidence>
<dbReference type="Gene3D" id="3.40.950.10">
    <property type="entry name" value="Fe-only Hydrogenase (Larger Subunit), Chain L, domain 3"/>
    <property type="match status" value="1"/>
</dbReference>
<dbReference type="Gene3D" id="3.40.50.1780">
    <property type="match status" value="1"/>
</dbReference>
<name>C9SIK0_VERA1</name>
<keyword evidence="6" id="KW-0408">Iron</keyword>
<dbReference type="PANTHER" id="PTHR11615">
    <property type="entry name" value="NITRATE, FORMATE, IRON DEHYDROGENASE"/>
    <property type="match status" value="1"/>
</dbReference>
<evidence type="ECO:0000256" key="3">
    <source>
        <dbReference type="ARBA" id="ARBA00017073"/>
    </source>
</evidence>
<dbReference type="AlphaFoldDB" id="C9SIK0"/>
<evidence type="ECO:0000313" key="13">
    <source>
        <dbReference type="Proteomes" id="UP000008698"/>
    </source>
</evidence>
<sequence length="538" mass="57799">MSAILSADDLNDFISPGVACIKPVETLPAAPPPPADGSLEHEVILDGQPGGPASSGLTPNAPAEISLTDCLACSGCVTSAEAVLVSLQSHTEVLNTLDFGPSLRIVGPDEKGQFRVDGLEDESRKLFVASVSPQTRASLAAAAGSGTTEQEAGHMLERLLRGPEGLASAGQHNNGFTWVFDTNVAREACLVLGADEVLGTDKGGPHPPTPSPRSPQTAPAGRKLNIPPSRIWHLAVMPCFDKKLEASREELTDSVWAGDGKPGRGIRDVDCVITSKEVLMLADSRGFDFFSLARTNPSLTRQLFPDPQLDRFLFPPQPAHRDKPIAGSSGGNLYFTLQSVVSKNPGSQIQVVRGRNSDVTEYIVASEAGEPIFKAARFYGFRNIQNLVRKAQARPPIAHARRETLRQRQATDRQDGGARVHIKIDDPIIVERKGLAIKPGPQEQKQWLAEVDEAYFSAEEADNRDAVSGCDVPRQDLVDGISPSHIRDTLAHWSGITGVDLARLVFTTYREVVSDVGKDKTTDTERVVQLAGKIGGGW</sequence>
<dbReference type="InterPro" id="IPR009016">
    <property type="entry name" value="Fe_hydrogenase"/>
</dbReference>
<feature type="domain" description="Iron hydrogenase large subunit C-terminal" evidence="11">
    <location>
        <begin position="227"/>
        <end position="393"/>
    </location>
</feature>
<dbReference type="GeneID" id="9530496"/>
<dbReference type="GO" id="GO:0046872">
    <property type="term" value="F:metal ion binding"/>
    <property type="evidence" value="ECO:0007669"/>
    <property type="project" value="UniProtKB-KW"/>
</dbReference>
<dbReference type="OMA" id="AYYEIRA"/>
<dbReference type="FunFam" id="3.30.70.20:FF:000042">
    <property type="entry name" value="Cytosolic Fe-S cluster assembly factor NAR1"/>
    <property type="match status" value="1"/>
</dbReference>
<evidence type="ECO:0000256" key="2">
    <source>
        <dbReference type="ARBA" id="ARBA00015854"/>
    </source>
</evidence>
<organism evidence="13">
    <name type="scientific">Verticillium alfalfae (strain VaMs.102 / ATCC MYA-4576 / FGSC 10136)</name>
    <name type="common">Verticillium wilt of alfalfa</name>
    <name type="synonym">Verticillium albo-atrum</name>
    <dbReference type="NCBI Taxonomy" id="526221"/>
    <lineage>
        <taxon>Eukaryota</taxon>
        <taxon>Fungi</taxon>
        <taxon>Dikarya</taxon>
        <taxon>Ascomycota</taxon>
        <taxon>Pezizomycotina</taxon>
        <taxon>Sordariomycetes</taxon>
        <taxon>Hypocreomycetidae</taxon>
        <taxon>Glomerellales</taxon>
        <taxon>Plectosphaerellaceae</taxon>
        <taxon>Verticillium</taxon>
    </lineage>
</organism>
<evidence type="ECO:0000259" key="11">
    <source>
        <dbReference type="Pfam" id="PF02906"/>
    </source>
</evidence>
<proteinExistence type="inferred from homology"/>
<dbReference type="SUPFAM" id="SSF53920">
    <property type="entry name" value="Fe-only hydrogenase"/>
    <property type="match status" value="1"/>
</dbReference>
<protein>
    <recommendedName>
        <fullName evidence="2">Cytosolic Fe-S cluster assembly factor NAR1</fullName>
    </recommendedName>
    <alternativeName>
        <fullName evidence="3">Cytosolic Fe-S cluster assembly factor nar1</fullName>
    </alternativeName>
    <alternativeName>
        <fullName evidence="9">Nuclear architecture-related protein 1</fullName>
    </alternativeName>
</protein>
<dbReference type="KEGG" id="val:VDBG_04882"/>
<gene>
    <name evidence="12" type="ORF">VDBG_04882</name>
</gene>
<dbReference type="RefSeq" id="XP_003005276.1">
    <property type="nucleotide sequence ID" value="XM_003005230.1"/>
</dbReference>
<evidence type="ECO:0000313" key="12">
    <source>
        <dbReference type="EMBL" id="EEY18773.1"/>
    </source>
</evidence>
<comment type="similarity">
    <text evidence="1">Belongs to the NARF family.</text>
</comment>
<reference evidence="13" key="1">
    <citation type="journal article" date="2011" name="PLoS Pathog.">
        <title>Comparative genomics yields insights into niche adaptation of plant vascular wilt pathogens.</title>
        <authorList>
            <person name="Klosterman S.J."/>
            <person name="Subbarao K.V."/>
            <person name="Kang S."/>
            <person name="Veronese P."/>
            <person name="Gold S.E."/>
            <person name="Thomma B.P.H.J."/>
            <person name="Chen Z."/>
            <person name="Henrissat B."/>
            <person name="Lee Y.-H."/>
            <person name="Park J."/>
            <person name="Garcia-Pedrajas M.D."/>
            <person name="Barbara D.J."/>
            <person name="Anchieta A."/>
            <person name="de Jonge R."/>
            <person name="Santhanam P."/>
            <person name="Maruthachalam K."/>
            <person name="Atallah Z."/>
            <person name="Amyotte S.G."/>
            <person name="Paz Z."/>
            <person name="Inderbitzin P."/>
            <person name="Hayes R.J."/>
            <person name="Heiman D.I."/>
            <person name="Young S."/>
            <person name="Zeng Q."/>
            <person name="Engels R."/>
            <person name="Galagan J."/>
            <person name="Cuomo C.A."/>
            <person name="Dobinson K.F."/>
            <person name="Ma L.-J."/>
        </authorList>
    </citation>
    <scope>NUCLEOTIDE SEQUENCE [LARGE SCALE GENOMIC DNA]</scope>
    <source>
        <strain evidence="13">VaMs.102 / ATCC MYA-4576 / FGSC 10136</strain>
    </source>
</reference>
<dbReference type="Proteomes" id="UP000008698">
    <property type="component" value="Unassembled WGS sequence"/>
</dbReference>
<feature type="region of interest" description="Disordered" evidence="10">
    <location>
        <begin position="199"/>
        <end position="224"/>
    </location>
</feature>
<keyword evidence="13" id="KW-1185">Reference proteome</keyword>
<dbReference type="Pfam" id="PF02906">
    <property type="entry name" value="Fe_hyd_lg_C"/>
    <property type="match status" value="1"/>
</dbReference>
<dbReference type="InterPro" id="IPR050340">
    <property type="entry name" value="Cytosolic_Fe-S_CAF"/>
</dbReference>
<keyword evidence="5" id="KW-0479">Metal-binding</keyword>
<keyword evidence="7" id="KW-0411">Iron-sulfur</keyword>
<dbReference type="InterPro" id="IPR004108">
    <property type="entry name" value="Fe_hydrogenase_lsu_C"/>
</dbReference>
<evidence type="ECO:0000256" key="5">
    <source>
        <dbReference type="ARBA" id="ARBA00022723"/>
    </source>
</evidence>
<evidence type="ECO:0000256" key="6">
    <source>
        <dbReference type="ARBA" id="ARBA00023004"/>
    </source>
</evidence>
<evidence type="ECO:0000256" key="9">
    <source>
        <dbReference type="ARBA" id="ARBA00031269"/>
    </source>
</evidence>
<dbReference type="STRING" id="526221.C9SIK0"/>
<dbReference type="OrthoDB" id="10253113at2759"/>
<evidence type="ECO:0000256" key="10">
    <source>
        <dbReference type="SAM" id="MobiDB-lite"/>
    </source>
</evidence>
<dbReference type="EMBL" id="DS985218">
    <property type="protein sequence ID" value="EEY18773.1"/>
    <property type="molecule type" value="Genomic_DNA"/>
</dbReference>
<dbReference type="eggNOG" id="KOG2439">
    <property type="taxonomic scope" value="Eukaryota"/>
</dbReference>
<evidence type="ECO:0000256" key="7">
    <source>
        <dbReference type="ARBA" id="ARBA00023014"/>
    </source>
</evidence>
<keyword evidence="4" id="KW-0004">4Fe-4S</keyword>
<comment type="function">
    <text evidence="8">Component of the cytosolic Fe/S protein assembly machinery. Required for maturation of extramitochondrial Fe/S proteins. May play a role in the transfer of pre-assembled Fe/S clusters to target apoproteins.</text>
</comment>
<dbReference type="HOGENOM" id="CLU_018240_0_1_1"/>
<evidence type="ECO:0000256" key="4">
    <source>
        <dbReference type="ARBA" id="ARBA00022485"/>
    </source>
</evidence>
<accession>C9SIK0</accession>
<evidence type="ECO:0000256" key="8">
    <source>
        <dbReference type="ARBA" id="ARBA00025099"/>
    </source>
</evidence>
<dbReference type="GO" id="GO:0051539">
    <property type="term" value="F:4 iron, 4 sulfur cluster binding"/>
    <property type="evidence" value="ECO:0007669"/>
    <property type="project" value="UniProtKB-KW"/>
</dbReference>